<evidence type="ECO:0000256" key="10">
    <source>
        <dbReference type="ARBA" id="ARBA00023004"/>
    </source>
</evidence>
<keyword evidence="11 12" id="KW-0472">Membrane</keyword>
<dbReference type="PIRSF" id="PIRSF000267">
    <property type="entry name" value="Cyt_oxidse_sub2"/>
    <property type="match status" value="1"/>
</dbReference>
<dbReference type="GO" id="GO:0046872">
    <property type="term" value="F:metal ion binding"/>
    <property type="evidence" value="ECO:0007669"/>
    <property type="project" value="UniProtKB-KW"/>
</dbReference>
<dbReference type="GO" id="GO:0009055">
    <property type="term" value="F:electron transfer activity"/>
    <property type="evidence" value="ECO:0007669"/>
    <property type="project" value="TreeGrafter"/>
</dbReference>
<dbReference type="PANTHER" id="PTHR43141">
    <property type="entry name" value="CYTOCHROME BD2 SUBUNIT II"/>
    <property type="match status" value="1"/>
</dbReference>
<dbReference type="EMBL" id="CP002401">
    <property type="protein sequence ID" value="AEP34819.1"/>
    <property type="molecule type" value="Genomic_DNA"/>
</dbReference>
<protein>
    <submittedName>
        <fullName evidence="13">Cytochrome d ubiquinol oxidase subunit II</fullName>
    </submittedName>
</protein>
<keyword evidence="6 12" id="KW-0812">Transmembrane</keyword>
<evidence type="ECO:0000313" key="13">
    <source>
        <dbReference type="EMBL" id="AEP34819.1"/>
    </source>
</evidence>
<evidence type="ECO:0000256" key="4">
    <source>
        <dbReference type="ARBA" id="ARBA00022475"/>
    </source>
</evidence>
<dbReference type="GO" id="GO:0016682">
    <property type="term" value="F:oxidoreductase activity, acting on diphenols and related substances as donors, oxygen as acceptor"/>
    <property type="evidence" value="ECO:0007669"/>
    <property type="project" value="TreeGrafter"/>
</dbReference>
<feature type="transmembrane region" description="Helical" evidence="12">
    <location>
        <begin position="171"/>
        <end position="193"/>
    </location>
</feature>
<evidence type="ECO:0000256" key="3">
    <source>
        <dbReference type="ARBA" id="ARBA00022448"/>
    </source>
</evidence>
<keyword evidence="8" id="KW-0249">Electron transport</keyword>
<feature type="transmembrane region" description="Helical" evidence="12">
    <location>
        <begin position="214"/>
        <end position="233"/>
    </location>
</feature>
<evidence type="ECO:0000256" key="5">
    <source>
        <dbReference type="ARBA" id="ARBA00022617"/>
    </source>
</evidence>
<sequence>MRAFFMEFSLATILPVVWYVILCIAVFAYSLGDGFDLGLSTIYFLSKDEKERRLLLNSIGPIWDGNEVWFVIMFAGLFAGFPTAYGTLLSIFYMPIWTMVMLYIFRGCSLEFRSKAESNRWKLFWDVLFSISGMSISFFLGTLAGNLLVGFPIAPDTSYSSLSWKLFFRPYPVLCGLFVVTAFALHGISFALMKTTEGLHERLKNKFSYVLSSYLVLYLSLLIATILGMPQTLGVCCRIEGAPGIPAYPLIILLSVVTLSCCYAEKRAVSIGKYGKAFVLSCINLLSPILAYNILLFPNLLVSTVDNRYTMTVFNAAAETRTLQHLVTIVLIGLPFVVAYAVYIYRVFRGKTDFPSIY</sequence>
<feature type="transmembrane region" description="Helical" evidence="12">
    <location>
        <begin position="277"/>
        <end position="302"/>
    </location>
</feature>
<dbReference type="AlphaFoldDB" id="G4NNW4"/>
<keyword evidence="7" id="KW-0479">Metal-binding</keyword>
<evidence type="ECO:0000256" key="2">
    <source>
        <dbReference type="ARBA" id="ARBA00007543"/>
    </source>
</evidence>
<feature type="transmembrane region" description="Helical" evidence="12">
    <location>
        <begin position="16"/>
        <end position="45"/>
    </location>
</feature>
<dbReference type="PANTHER" id="PTHR43141:SF5">
    <property type="entry name" value="CYTOCHROME BD-I UBIQUINOL OXIDASE SUBUNIT 2"/>
    <property type="match status" value="1"/>
</dbReference>
<dbReference type="Proteomes" id="UP000009287">
    <property type="component" value="Chromosome"/>
</dbReference>
<feature type="transmembrane region" description="Helical" evidence="12">
    <location>
        <begin position="124"/>
        <end position="151"/>
    </location>
</feature>
<accession>G4NNW4</accession>
<keyword evidence="3" id="KW-0813">Transport</keyword>
<keyword evidence="4" id="KW-1003">Cell membrane</keyword>
<organism evidence="13 14">
    <name type="scientific">Chlamydia trachomatis serovar A (strain A2497)</name>
    <dbReference type="NCBI Taxonomy" id="580047"/>
    <lineage>
        <taxon>Bacteria</taxon>
        <taxon>Pseudomonadati</taxon>
        <taxon>Chlamydiota</taxon>
        <taxon>Chlamydiia</taxon>
        <taxon>Chlamydiales</taxon>
        <taxon>Chlamydiaceae</taxon>
        <taxon>Chlamydia/Chlamydophila group</taxon>
        <taxon>Chlamydia</taxon>
    </lineage>
</organism>
<dbReference type="GO" id="GO:0005886">
    <property type="term" value="C:plasma membrane"/>
    <property type="evidence" value="ECO:0007669"/>
    <property type="project" value="UniProtKB-SubCell"/>
</dbReference>
<evidence type="ECO:0000256" key="12">
    <source>
        <dbReference type="SAM" id="Phobius"/>
    </source>
</evidence>
<dbReference type="Pfam" id="PF02322">
    <property type="entry name" value="Cyt_bd_oxida_II"/>
    <property type="match status" value="1"/>
</dbReference>
<feature type="transmembrane region" description="Helical" evidence="12">
    <location>
        <begin position="322"/>
        <end position="345"/>
    </location>
</feature>
<evidence type="ECO:0000256" key="9">
    <source>
        <dbReference type="ARBA" id="ARBA00022989"/>
    </source>
</evidence>
<feature type="transmembrane region" description="Helical" evidence="12">
    <location>
        <begin position="66"/>
        <end position="85"/>
    </location>
</feature>
<evidence type="ECO:0000256" key="7">
    <source>
        <dbReference type="ARBA" id="ARBA00022723"/>
    </source>
</evidence>
<dbReference type="PATRIC" id="fig|580047.4.peg.18"/>
<evidence type="ECO:0000256" key="6">
    <source>
        <dbReference type="ARBA" id="ARBA00022692"/>
    </source>
</evidence>
<evidence type="ECO:0000313" key="14">
    <source>
        <dbReference type="Proteomes" id="UP000009287"/>
    </source>
</evidence>
<gene>
    <name evidence="13" type="ordered locus">CTO_0078</name>
</gene>
<name>G4NNW4_CHLT4</name>
<proteinExistence type="inferred from homology"/>
<keyword evidence="9 12" id="KW-1133">Transmembrane helix</keyword>
<comment type="similarity">
    <text evidence="2">Belongs to the cytochrome ubiquinol oxidase subunit 2 family.</text>
</comment>
<dbReference type="GO" id="GO:0019646">
    <property type="term" value="P:aerobic electron transport chain"/>
    <property type="evidence" value="ECO:0007669"/>
    <property type="project" value="TreeGrafter"/>
</dbReference>
<keyword evidence="5" id="KW-0349">Heme</keyword>
<keyword evidence="10" id="KW-0408">Iron</keyword>
<evidence type="ECO:0000256" key="11">
    <source>
        <dbReference type="ARBA" id="ARBA00023136"/>
    </source>
</evidence>
<dbReference type="InterPro" id="IPR003317">
    <property type="entry name" value="Cyt-d_oxidase_su2"/>
</dbReference>
<dbReference type="GO" id="GO:0070069">
    <property type="term" value="C:cytochrome complex"/>
    <property type="evidence" value="ECO:0007669"/>
    <property type="project" value="TreeGrafter"/>
</dbReference>
<feature type="transmembrane region" description="Helical" evidence="12">
    <location>
        <begin position="245"/>
        <end position="265"/>
    </location>
</feature>
<evidence type="ECO:0000256" key="8">
    <source>
        <dbReference type="ARBA" id="ARBA00022982"/>
    </source>
</evidence>
<evidence type="ECO:0000256" key="1">
    <source>
        <dbReference type="ARBA" id="ARBA00004651"/>
    </source>
</evidence>
<comment type="subcellular location">
    <subcellularLocation>
        <location evidence="1">Cell membrane</location>
        <topology evidence="1">Multi-pass membrane protein</topology>
    </subcellularLocation>
</comment>
<dbReference type="KEGG" id="cra:CTO_0078"/>
<reference evidence="13 14" key="1">
    <citation type="journal article" date="2011" name="J. Exp. Med.">
        <title>A live-attenuated chlamydial vaccine protects against trachoma in nonhuman primates.</title>
        <authorList>
            <person name="Kari L."/>
            <person name="Whitmire W.M."/>
            <person name="Olivares-Zavaleta N."/>
            <person name="Goheen M.M."/>
            <person name="Taylor L.D."/>
            <person name="Carlson J.H."/>
            <person name="Sturdevant G.L."/>
            <person name="Lu C."/>
            <person name="Bakios L.E."/>
            <person name="Randall L.B."/>
            <person name="Parnell M.J."/>
            <person name="Zhong G."/>
            <person name="Caldwell H.D."/>
        </authorList>
    </citation>
    <scope>NUCLEOTIDE SEQUENCE [LARGE SCALE GENOMIC DNA]</scope>
    <source>
        <strain evidence="13 14">A2497</strain>
    </source>
</reference>
<dbReference type="NCBIfam" id="TIGR00203">
    <property type="entry name" value="cydB"/>
    <property type="match status" value="1"/>
</dbReference>